<dbReference type="EC" id="3.4.21.89" evidence="1"/>
<organism evidence="3 4">
    <name type="scientific">Georgenia deserti</name>
    <dbReference type="NCBI Taxonomy" id="2093781"/>
    <lineage>
        <taxon>Bacteria</taxon>
        <taxon>Bacillati</taxon>
        <taxon>Actinomycetota</taxon>
        <taxon>Actinomycetes</taxon>
        <taxon>Micrococcales</taxon>
        <taxon>Bogoriellaceae</taxon>
        <taxon>Georgenia</taxon>
    </lineage>
</organism>
<accession>A0ABW4L0H7</accession>
<dbReference type="EMBL" id="JBHUEE010000001">
    <property type="protein sequence ID" value="MFD1716323.1"/>
    <property type="molecule type" value="Genomic_DNA"/>
</dbReference>
<sequence>MSVVRRTADILLWVGAALGAVSLVLAGLALLLDIKPLVFRSGSMGPEMPPGTIALAQTVAAQDVAVGDVVSVVAEGTRITHRVVGMDSSAVGTELILRGDANPVADPEPYAVQDVDRVVATVPSALAVASSTPARVAVVGLALGAALVLLWPRQRGEQRRTAVTAGLALAVGLTGASLSPALPTSARWSDTGALTTGSFAAYTVPTPQATTCSISGNAITGYTATIRWPATTTPYAFTYTATLRATGQSLNVTTPSTGMRQVQVTSGLLSSLFGQTVSVDIRTQLPGTNWLSPQRRTRGVQVGLGGITLTCGADSTSSA</sequence>
<evidence type="ECO:0000256" key="2">
    <source>
        <dbReference type="SAM" id="Phobius"/>
    </source>
</evidence>
<evidence type="ECO:0000256" key="1">
    <source>
        <dbReference type="NCBIfam" id="TIGR02228"/>
    </source>
</evidence>
<keyword evidence="2" id="KW-0812">Transmembrane</keyword>
<evidence type="ECO:0000313" key="4">
    <source>
        <dbReference type="Proteomes" id="UP001597277"/>
    </source>
</evidence>
<proteinExistence type="predicted"/>
<name>A0ABW4L0H7_9MICO</name>
<feature type="transmembrane region" description="Helical" evidence="2">
    <location>
        <begin position="12"/>
        <end position="32"/>
    </location>
</feature>
<reference evidence="4" key="1">
    <citation type="journal article" date="2019" name="Int. J. Syst. Evol. Microbiol.">
        <title>The Global Catalogue of Microorganisms (GCM) 10K type strain sequencing project: providing services to taxonomists for standard genome sequencing and annotation.</title>
        <authorList>
            <consortium name="The Broad Institute Genomics Platform"/>
            <consortium name="The Broad Institute Genome Sequencing Center for Infectious Disease"/>
            <person name="Wu L."/>
            <person name="Ma J."/>
        </authorList>
    </citation>
    <scope>NUCLEOTIDE SEQUENCE [LARGE SCALE GENOMIC DNA]</scope>
    <source>
        <strain evidence="4">JCM 17130</strain>
    </source>
</reference>
<gene>
    <name evidence="3" type="ORF">ACFSE6_00610</name>
</gene>
<keyword evidence="3" id="KW-0378">Hydrolase</keyword>
<evidence type="ECO:0000313" key="3">
    <source>
        <dbReference type="EMBL" id="MFD1716323.1"/>
    </source>
</evidence>
<comment type="caution">
    <text evidence="3">The sequence shown here is derived from an EMBL/GenBank/DDBJ whole genome shotgun (WGS) entry which is preliminary data.</text>
</comment>
<dbReference type="GO" id="GO:0009003">
    <property type="term" value="F:signal peptidase activity"/>
    <property type="evidence" value="ECO:0007669"/>
    <property type="project" value="UniProtKB-EC"/>
</dbReference>
<protein>
    <recommendedName>
        <fullName evidence="1">Signal peptidase I</fullName>
        <ecNumber evidence="1">3.4.21.89</ecNumber>
    </recommendedName>
</protein>
<dbReference type="RefSeq" id="WP_388001770.1">
    <property type="nucleotide sequence ID" value="NZ_JBHUEE010000001.1"/>
</dbReference>
<keyword evidence="4" id="KW-1185">Reference proteome</keyword>
<dbReference type="NCBIfam" id="TIGR02228">
    <property type="entry name" value="sigpep_I_arch"/>
    <property type="match status" value="1"/>
</dbReference>
<keyword evidence="2" id="KW-1133">Transmembrane helix</keyword>
<dbReference type="Proteomes" id="UP001597277">
    <property type="component" value="Unassembled WGS sequence"/>
</dbReference>
<keyword evidence="2" id="KW-0472">Membrane</keyword>
<dbReference type="InterPro" id="IPR001733">
    <property type="entry name" value="Peptidase_S26B"/>
</dbReference>